<dbReference type="Pfam" id="PF00009">
    <property type="entry name" value="GTP_EFTU"/>
    <property type="match status" value="1"/>
</dbReference>
<dbReference type="GO" id="GO:0005525">
    <property type="term" value="F:GTP binding"/>
    <property type="evidence" value="ECO:0007669"/>
    <property type="project" value="UniProtKB-KW"/>
</dbReference>
<dbReference type="GO" id="GO:0003924">
    <property type="term" value="F:GTPase activity"/>
    <property type="evidence" value="ECO:0007669"/>
    <property type="project" value="InterPro"/>
</dbReference>
<dbReference type="InterPro" id="IPR009001">
    <property type="entry name" value="Transl_elong_EF1A/Init_IF2_C"/>
</dbReference>
<evidence type="ECO:0000256" key="4">
    <source>
        <dbReference type="SAM" id="MobiDB-lite"/>
    </source>
</evidence>
<dbReference type="InterPro" id="IPR009000">
    <property type="entry name" value="Transl_B-barrel_sf"/>
</dbReference>
<dbReference type="InterPro" id="IPR035531">
    <property type="entry name" value="GTPBP1-like"/>
</dbReference>
<organism evidence="6 7">
    <name type="scientific">Fasciola hepatica</name>
    <name type="common">Liver fluke</name>
    <dbReference type="NCBI Taxonomy" id="6192"/>
    <lineage>
        <taxon>Eukaryota</taxon>
        <taxon>Metazoa</taxon>
        <taxon>Spiralia</taxon>
        <taxon>Lophotrochozoa</taxon>
        <taxon>Platyhelminthes</taxon>
        <taxon>Trematoda</taxon>
        <taxon>Digenea</taxon>
        <taxon>Plagiorchiida</taxon>
        <taxon>Echinostomata</taxon>
        <taxon>Echinostomatoidea</taxon>
        <taxon>Fasciolidae</taxon>
        <taxon>Fasciola</taxon>
    </lineage>
</organism>
<keyword evidence="7" id="KW-1185">Reference proteome</keyword>
<sequence length="729" mass="78793">MRFAFVNPDDVQFGQLESLLNKRLDDGQGECFLELGVGEGQTPGLSPTELQQSVITTERLAQRLHVSLIHLRDRVGSGPNSRTTVPLPPASSPGLPHPNGSCKSPPVSSPAATATDSLQSPPTVSNSDLTSPSVGKNKKGKRRERPKPTEQIESVAQDQPVVNYVNGLTSVATSVPVVREYLLRRETAADDFVDIRVAVVGNVDAGKSTLLGVLTHGELDNGRGQARLRLLRHKHEAESGRTSSVSNDILGFNAAGQVVNKPVHGHLDWTTICKASSKVVTFIDLAGHERYLKTTIFGMTGHAPDYAMFMVGANAGVIGMAKEHLGLALALGVPVFVVVTKIDMCPPNVLQETMNLLVRILKSPGCRKIPILISTKDDVICSATNFTSERMCPIFSLSNVTGENMDLLKLFLNLLTPRAQPRLDEPAHFQVDDIFSVPGVGNVVSGTCLCGIIRLNDNLLLGPDPMGQFTSVPIKSIHRKRMPVSYVRGGQTASFALKKLRRNQLRKGIVLVAPELQPRACLEFTAEVLILHHPTTISVGYQAMVHAGPVRQTATILSLSVCERLRTGDKDLVRFRFIKYPEYLYPGLRLIFREGKTKAVGTVKETFPIAEAIQPVSRTRLFRKFNYQGTAGARPGTTDTNTSDSRSSTTVTVTDLSDALAANTVPVLDPHRPAYSKQRKHYRRGNKDQVHKVSAAASTAPPASSAAPTGVIAAAPVSIESVVPGKMCL</sequence>
<evidence type="ECO:0000313" key="7">
    <source>
        <dbReference type="Proteomes" id="UP000230066"/>
    </source>
</evidence>
<dbReference type="SUPFAM" id="SSF52540">
    <property type="entry name" value="P-loop containing nucleoside triphosphate hydrolases"/>
    <property type="match status" value="1"/>
</dbReference>
<comment type="caution">
    <text evidence="6">The sequence shown here is derived from an EMBL/GenBank/DDBJ whole genome shotgun (WGS) entry which is preliminary data.</text>
</comment>
<feature type="compositionally biased region" description="Low complexity" evidence="4">
    <location>
        <begin position="637"/>
        <end position="648"/>
    </location>
</feature>
<evidence type="ECO:0000256" key="3">
    <source>
        <dbReference type="ARBA" id="ARBA00023134"/>
    </source>
</evidence>
<dbReference type="PANTHER" id="PTHR43721:SF9">
    <property type="entry name" value="GTP-BINDING PROTEIN 1"/>
    <property type="match status" value="1"/>
</dbReference>
<feature type="region of interest" description="Disordered" evidence="4">
    <location>
        <begin position="629"/>
        <end position="648"/>
    </location>
</feature>
<proteinExistence type="inferred from homology"/>
<dbReference type="GO" id="GO:0003746">
    <property type="term" value="F:translation elongation factor activity"/>
    <property type="evidence" value="ECO:0007669"/>
    <property type="project" value="TreeGrafter"/>
</dbReference>
<dbReference type="CDD" id="cd03708">
    <property type="entry name" value="GTPBP_III"/>
    <property type="match status" value="1"/>
</dbReference>
<dbReference type="InterPro" id="IPR027417">
    <property type="entry name" value="P-loop_NTPase"/>
</dbReference>
<dbReference type="AlphaFoldDB" id="A0A4E0RE70"/>
<feature type="compositionally biased region" description="Low complexity" evidence="4">
    <location>
        <begin position="694"/>
        <end position="707"/>
    </location>
</feature>
<name>A0A4E0RE70_FASHE</name>
<dbReference type="FunFam" id="2.40.30.10:FF:000014">
    <property type="entry name" value="Probable GTP-binding protein 1"/>
    <property type="match status" value="1"/>
</dbReference>
<dbReference type="SUPFAM" id="SSF50465">
    <property type="entry name" value="EF-Tu/eEF-1alpha/eIF2-gamma C-terminal domain"/>
    <property type="match status" value="1"/>
</dbReference>
<feature type="compositionally biased region" description="Basic residues" evidence="4">
    <location>
        <begin position="136"/>
        <end position="145"/>
    </location>
</feature>
<accession>A0A4E0RE70</accession>
<dbReference type="FunFam" id="3.40.50.300:FF:000091">
    <property type="entry name" value="Probable GTP-binding protein 1"/>
    <property type="match status" value="1"/>
</dbReference>
<keyword evidence="2" id="KW-0547">Nucleotide-binding</keyword>
<dbReference type="Proteomes" id="UP000230066">
    <property type="component" value="Unassembled WGS sequence"/>
</dbReference>
<dbReference type="EMBL" id="JXXN02001531">
    <property type="protein sequence ID" value="THD24574.1"/>
    <property type="molecule type" value="Genomic_DNA"/>
</dbReference>
<protein>
    <submittedName>
        <fullName evidence="6">GTP-binding protein 1</fullName>
    </submittedName>
</protein>
<dbReference type="PROSITE" id="PS51722">
    <property type="entry name" value="G_TR_2"/>
    <property type="match status" value="1"/>
</dbReference>
<dbReference type="InterPro" id="IPR050055">
    <property type="entry name" value="EF-Tu_GTPase"/>
</dbReference>
<feature type="region of interest" description="Disordered" evidence="4">
    <location>
        <begin position="671"/>
        <end position="707"/>
    </location>
</feature>
<comment type="similarity">
    <text evidence="1">Belongs to the TRAFAC class translation factor GTPase superfamily. Classic translation factor GTPase family. EF-Tu/EF-1A subfamily.</text>
</comment>
<feature type="region of interest" description="Disordered" evidence="4">
    <location>
        <begin position="74"/>
        <end position="151"/>
    </location>
</feature>
<dbReference type="InterPro" id="IPR000795">
    <property type="entry name" value="T_Tr_GTP-bd_dom"/>
</dbReference>
<evidence type="ECO:0000259" key="5">
    <source>
        <dbReference type="PROSITE" id="PS51722"/>
    </source>
</evidence>
<keyword evidence="3" id="KW-0342">GTP-binding</keyword>
<feature type="compositionally biased region" description="Polar residues" evidence="4">
    <location>
        <begin position="110"/>
        <end position="134"/>
    </location>
</feature>
<dbReference type="PANTHER" id="PTHR43721">
    <property type="entry name" value="ELONGATION FACTOR TU-RELATED"/>
    <property type="match status" value="1"/>
</dbReference>
<dbReference type="SUPFAM" id="SSF50447">
    <property type="entry name" value="Translation proteins"/>
    <property type="match status" value="1"/>
</dbReference>
<evidence type="ECO:0000256" key="2">
    <source>
        <dbReference type="ARBA" id="ARBA00022741"/>
    </source>
</evidence>
<dbReference type="Gene3D" id="3.40.50.300">
    <property type="entry name" value="P-loop containing nucleotide triphosphate hydrolases"/>
    <property type="match status" value="1"/>
</dbReference>
<dbReference type="Gene3D" id="2.40.30.10">
    <property type="entry name" value="Translation factors"/>
    <property type="match status" value="2"/>
</dbReference>
<feature type="domain" description="Tr-type G" evidence="5">
    <location>
        <begin position="192"/>
        <end position="422"/>
    </location>
</feature>
<dbReference type="CDD" id="cd03694">
    <property type="entry name" value="GTPBP_II"/>
    <property type="match status" value="1"/>
</dbReference>
<reference evidence="6" key="1">
    <citation type="submission" date="2019-03" db="EMBL/GenBank/DDBJ databases">
        <title>Improved annotation for the trematode Fasciola hepatica.</title>
        <authorList>
            <person name="Choi Y.-J."/>
            <person name="Martin J."/>
            <person name="Mitreva M."/>
        </authorList>
    </citation>
    <scope>NUCLEOTIDE SEQUENCE [LARGE SCALE GENOMIC DNA]</scope>
</reference>
<evidence type="ECO:0000256" key="1">
    <source>
        <dbReference type="ARBA" id="ARBA00007249"/>
    </source>
</evidence>
<evidence type="ECO:0000313" key="6">
    <source>
        <dbReference type="EMBL" id="THD24574.1"/>
    </source>
</evidence>
<dbReference type="CDD" id="cd04165">
    <property type="entry name" value="GTPBP1_like"/>
    <property type="match status" value="1"/>
</dbReference>
<gene>
    <name evidence="6" type="ORF">D915_004521</name>
</gene>